<dbReference type="EC" id="2.4.-.-" evidence="2"/>
<dbReference type="Gene3D" id="3.40.50.2000">
    <property type="entry name" value="Glycogen Phosphorylase B"/>
    <property type="match status" value="1"/>
</dbReference>
<organism evidence="2 3">
    <name type="scientific">Vibrio barjaei</name>
    <dbReference type="NCBI Taxonomy" id="1676683"/>
    <lineage>
        <taxon>Bacteria</taxon>
        <taxon>Pseudomonadati</taxon>
        <taxon>Pseudomonadota</taxon>
        <taxon>Gammaproteobacteria</taxon>
        <taxon>Vibrionales</taxon>
        <taxon>Vibrionaceae</taxon>
        <taxon>Vibrio</taxon>
    </lineage>
</organism>
<accession>A0ABW7IDD2</accession>
<proteinExistence type="predicted"/>
<keyword evidence="2" id="KW-0328">Glycosyltransferase</keyword>
<reference evidence="2 3" key="1">
    <citation type="submission" date="2024-10" db="EMBL/GenBank/DDBJ databases">
        <authorList>
            <person name="Yibar A."/>
            <person name="Saticioglu I.B."/>
            <person name="Duman M."/>
            <person name="Ajmi N."/>
            <person name="Gurler F."/>
            <person name="Ay H."/>
            <person name="Onuk E."/>
            <person name="Guler S."/>
            <person name="Romalde J.L."/>
        </authorList>
    </citation>
    <scope>NUCLEOTIDE SEQUENCE [LARGE SCALE GENOMIC DNA]</scope>
    <source>
        <strain evidence="2 3">1-TCBS-B</strain>
    </source>
</reference>
<name>A0ABW7IDD2_9VIBR</name>
<evidence type="ECO:0000256" key="1">
    <source>
        <dbReference type="ARBA" id="ARBA00022679"/>
    </source>
</evidence>
<dbReference type="Pfam" id="PF13692">
    <property type="entry name" value="Glyco_trans_1_4"/>
    <property type="match status" value="1"/>
</dbReference>
<dbReference type="RefSeq" id="WP_394628618.1">
    <property type="nucleotide sequence ID" value="NZ_JBIHSF010000005.1"/>
</dbReference>
<dbReference type="SUPFAM" id="SSF53756">
    <property type="entry name" value="UDP-Glycosyltransferase/glycogen phosphorylase"/>
    <property type="match status" value="1"/>
</dbReference>
<sequence length="405" mass="46575">MKKVLFLTIVPPFPNDQGNRVYTLSIMDYLVSQGFHLDALFQTGYDRKMVDDHFGNKVKVYNVKSKDYPSKEKYQNRQEIKKLLNGKHFQGYNEDVKREIFYAANHFHPFEYISDDMVSQAKKLLEVNDYEYIVCNYIYTLRVVKELKEACGEAKSIAVTHDALSTIDYQAYEYGIDTSYRACSPSTEASCLNYADKVLAISQSEFDYFESIGVKNTVLCEYNAFDFFQDNIINKDNFNNKVIFFAASGNNLNRLGFEQFLNRVWPSIYHLDSEIRMVVCGTICDHFKGSYLNVEFKGRVENSELNNLMAQASITINPAFLGTGLKIKSVESMCVGLPMVTFEEGVDGLQEYDNQAFLIANDWLDFGQKILTLMNDRPLWEHLHDSAVNLSKSRFTGKEVFKSLL</sequence>
<dbReference type="Proteomes" id="UP001607125">
    <property type="component" value="Unassembled WGS sequence"/>
</dbReference>
<dbReference type="PANTHER" id="PTHR46401">
    <property type="entry name" value="GLYCOSYLTRANSFERASE WBBK-RELATED"/>
    <property type="match status" value="1"/>
</dbReference>
<evidence type="ECO:0000313" key="3">
    <source>
        <dbReference type="Proteomes" id="UP001607125"/>
    </source>
</evidence>
<protein>
    <submittedName>
        <fullName evidence="2">Glycosyltransferase</fullName>
        <ecNumber evidence="2">2.4.-.-</ecNumber>
    </submittedName>
</protein>
<gene>
    <name evidence="2" type="ORF">ACGRH2_03980</name>
</gene>
<keyword evidence="1 2" id="KW-0808">Transferase</keyword>
<evidence type="ECO:0000313" key="2">
    <source>
        <dbReference type="EMBL" id="MFH0259604.1"/>
    </source>
</evidence>
<dbReference type="EMBL" id="JBIHSF010000005">
    <property type="protein sequence ID" value="MFH0259604.1"/>
    <property type="molecule type" value="Genomic_DNA"/>
</dbReference>
<dbReference type="PANTHER" id="PTHR46401:SF2">
    <property type="entry name" value="GLYCOSYLTRANSFERASE WBBK-RELATED"/>
    <property type="match status" value="1"/>
</dbReference>
<comment type="caution">
    <text evidence="2">The sequence shown here is derived from an EMBL/GenBank/DDBJ whole genome shotgun (WGS) entry which is preliminary data.</text>
</comment>
<keyword evidence="3" id="KW-1185">Reference proteome</keyword>
<dbReference type="GO" id="GO:0016757">
    <property type="term" value="F:glycosyltransferase activity"/>
    <property type="evidence" value="ECO:0007669"/>
    <property type="project" value="UniProtKB-KW"/>
</dbReference>